<evidence type="ECO:0000256" key="5">
    <source>
        <dbReference type="ARBA" id="ARBA00022968"/>
    </source>
</evidence>
<gene>
    <name evidence="10" type="ORF">WR25_21125</name>
</gene>
<evidence type="ECO:0000256" key="9">
    <source>
        <dbReference type="RuleBase" id="RU364122"/>
    </source>
</evidence>
<dbReference type="PANTHER" id="PTHR12812">
    <property type="entry name" value="HEPARAN SULFATE 6-O-SULFOTRANSFERASE 3"/>
    <property type="match status" value="1"/>
</dbReference>
<dbReference type="InterPro" id="IPR010635">
    <property type="entry name" value="Heparan_SO4-6-sulfoTrfase"/>
</dbReference>
<dbReference type="PANTHER" id="PTHR12812:SF0">
    <property type="entry name" value="HEPARAN-SULFATE 6-O-SULFOTRANSFERASE"/>
    <property type="match status" value="1"/>
</dbReference>
<dbReference type="OrthoDB" id="406981at2759"/>
<evidence type="ECO:0000313" key="11">
    <source>
        <dbReference type="Proteomes" id="UP000218231"/>
    </source>
</evidence>
<dbReference type="GO" id="GO:0016020">
    <property type="term" value="C:membrane"/>
    <property type="evidence" value="ECO:0007669"/>
    <property type="project" value="UniProtKB-SubCell"/>
</dbReference>
<comment type="function">
    <text evidence="9">6-O-sulfation enzyme which catalyzes the transfer of sulfate from 3'-phosphoadenosine 5'-phosphosulfate (PAPS) to position 6 of the N-sulfoglucosamine residue (GlcNS) of heparan sulfate.</text>
</comment>
<dbReference type="EC" id="2.8.2.-" evidence="9"/>
<comment type="catalytic activity">
    <reaction evidence="9">
        <text>alpha-D-glucosaminyl-[heparan sulfate](n) + 3'-phosphoadenylyl sulfate = 6-sulfo-alpha-D-glucosaminyl-[heparan sulfate](n) + adenosine 3',5'-bisphosphate + H(+)</text>
        <dbReference type="Rhea" id="RHEA:56604"/>
        <dbReference type="Rhea" id="RHEA-COMP:9830"/>
        <dbReference type="Rhea" id="RHEA-COMP:14621"/>
        <dbReference type="ChEBI" id="CHEBI:15378"/>
        <dbReference type="ChEBI" id="CHEBI:58339"/>
        <dbReference type="ChEBI" id="CHEBI:58343"/>
        <dbReference type="ChEBI" id="CHEBI:58388"/>
        <dbReference type="ChEBI" id="CHEBI:140604"/>
    </reaction>
</comment>
<keyword evidence="6" id="KW-1133">Transmembrane helix</keyword>
<evidence type="ECO:0000256" key="4">
    <source>
        <dbReference type="ARBA" id="ARBA00022692"/>
    </source>
</evidence>
<organism evidence="10 11">
    <name type="scientific">Diploscapter pachys</name>
    <dbReference type="NCBI Taxonomy" id="2018661"/>
    <lineage>
        <taxon>Eukaryota</taxon>
        <taxon>Metazoa</taxon>
        <taxon>Ecdysozoa</taxon>
        <taxon>Nematoda</taxon>
        <taxon>Chromadorea</taxon>
        <taxon>Rhabditida</taxon>
        <taxon>Rhabditina</taxon>
        <taxon>Rhabditomorpha</taxon>
        <taxon>Rhabditoidea</taxon>
        <taxon>Rhabditidae</taxon>
        <taxon>Diploscapter</taxon>
    </lineage>
</organism>
<sequence>MRHNSEPDSRVLQICCPTNTQRDILMNRCGISQLHRFNINGKDVIVFLHMQKTAGTSFEKFLVRYLDIDKPCQCTKGKKRCNCKRPNNQNEIWLFSRYSTGWLCGLHSDYTELFVNGCVNEALDKKEGFHQKRRYYYTTFLREPISRFISEYRHVNRGATWIASRHICNGRPPTADELPICFDPLIGWEGVTIDEFNYCPFNLAFNRQTRMLADLTRIGCYSQLGIENEQRDRIMLESAKETLRNMVFFGIKERMDDSQSMFENLFGLKFTRKLSEWSKSKSNDTQITEEQLERIKQRNRLDIE</sequence>
<dbReference type="GO" id="GO:0017095">
    <property type="term" value="F:heparan sulfate 6-sulfotransferase activity"/>
    <property type="evidence" value="ECO:0007669"/>
    <property type="project" value="TreeGrafter"/>
</dbReference>
<keyword evidence="4" id="KW-0812">Transmembrane</keyword>
<dbReference type="InterPro" id="IPR005331">
    <property type="entry name" value="Sulfotransferase"/>
</dbReference>
<comment type="similarity">
    <text evidence="2 9">Belongs to the sulfotransferase 6 family.</text>
</comment>
<evidence type="ECO:0000313" key="10">
    <source>
        <dbReference type="EMBL" id="PAV78694.1"/>
    </source>
</evidence>
<dbReference type="Pfam" id="PF03567">
    <property type="entry name" value="Sulfotransfer_2"/>
    <property type="match status" value="1"/>
</dbReference>
<evidence type="ECO:0000256" key="6">
    <source>
        <dbReference type="ARBA" id="ARBA00022989"/>
    </source>
</evidence>
<dbReference type="Proteomes" id="UP000218231">
    <property type="component" value="Unassembled WGS sequence"/>
</dbReference>
<comment type="caution">
    <text evidence="10">The sequence shown here is derived from an EMBL/GenBank/DDBJ whole genome shotgun (WGS) entry which is preliminary data.</text>
</comment>
<keyword evidence="5 9" id="KW-0735">Signal-anchor</keyword>
<accession>A0A2A2KXL5</accession>
<evidence type="ECO:0000256" key="7">
    <source>
        <dbReference type="ARBA" id="ARBA00023136"/>
    </source>
</evidence>
<dbReference type="Gene3D" id="3.40.50.300">
    <property type="entry name" value="P-loop containing nucleotide triphosphate hydrolases"/>
    <property type="match status" value="1"/>
</dbReference>
<keyword evidence="8" id="KW-0325">Glycoprotein</keyword>
<dbReference type="FunFam" id="3.40.50.300:FF:000347">
    <property type="entry name" value="Heparan-sulfate 6-O-sulfotransferase"/>
    <property type="match status" value="1"/>
</dbReference>
<dbReference type="AlphaFoldDB" id="A0A2A2KXL5"/>
<keyword evidence="7 9" id="KW-0472">Membrane</keyword>
<keyword evidence="3 9" id="KW-0808">Transferase</keyword>
<keyword evidence="11" id="KW-1185">Reference proteome</keyword>
<evidence type="ECO:0000256" key="2">
    <source>
        <dbReference type="ARBA" id="ARBA00010109"/>
    </source>
</evidence>
<evidence type="ECO:0000256" key="1">
    <source>
        <dbReference type="ARBA" id="ARBA00004606"/>
    </source>
</evidence>
<evidence type="ECO:0000256" key="8">
    <source>
        <dbReference type="ARBA" id="ARBA00023180"/>
    </source>
</evidence>
<dbReference type="EMBL" id="LIAE01007535">
    <property type="protein sequence ID" value="PAV78694.1"/>
    <property type="molecule type" value="Genomic_DNA"/>
</dbReference>
<dbReference type="InterPro" id="IPR027417">
    <property type="entry name" value="P-loop_NTPase"/>
</dbReference>
<name>A0A2A2KXL5_9BILA</name>
<proteinExistence type="inferred from homology"/>
<dbReference type="STRING" id="2018661.A0A2A2KXL5"/>
<evidence type="ECO:0000256" key="3">
    <source>
        <dbReference type="ARBA" id="ARBA00022679"/>
    </source>
</evidence>
<protein>
    <recommendedName>
        <fullName evidence="9">Heparan-sulfate 6-O-sulfotransferase</fullName>
        <ecNumber evidence="9">2.8.2.-</ecNumber>
    </recommendedName>
</protein>
<reference evidence="10 11" key="1">
    <citation type="journal article" date="2017" name="Curr. Biol.">
        <title>Genome architecture and evolution of a unichromosomal asexual nematode.</title>
        <authorList>
            <person name="Fradin H."/>
            <person name="Zegar C."/>
            <person name="Gutwein M."/>
            <person name="Lucas J."/>
            <person name="Kovtun M."/>
            <person name="Corcoran D."/>
            <person name="Baugh L.R."/>
            <person name="Kiontke K."/>
            <person name="Gunsalus K."/>
            <person name="Fitch D.H."/>
            <person name="Piano F."/>
        </authorList>
    </citation>
    <scope>NUCLEOTIDE SEQUENCE [LARGE SCALE GENOMIC DNA]</scope>
    <source>
        <strain evidence="10">PF1309</strain>
    </source>
</reference>
<comment type="subcellular location">
    <subcellularLocation>
        <location evidence="1 9">Membrane</location>
        <topology evidence="1 9">Single-pass type II membrane protein</topology>
    </subcellularLocation>
</comment>